<evidence type="ECO:0000256" key="1">
    <source>
        <dbReference type="PROSITE-ProRule" id="PRU00239"/>
    </source>
</evidence>
<organism evidence="5 6">
    <name type="scientific">Vanrija albida</name>
    <dbReference type="NCBI Taxonomy" id="181172"/>
    <lineage>
        <taxon>Eukaryota</taxon>
        <taxon>Fungi</taxon>
        <taxon>Dikarya</taxon>
        <taxon>Basidiomycota</taxon>
        <taxon>Agaricomycotina</taxon>
        <taxon>Tremellomycetes</taxon>
        <taxon>Trichosporonales</taxon>
        <taxon>Trichosporonaceae</taxon>
        <taxon>Vanrija</taxon>
    </lineage>
</organism>
<comment type="caution">
    <text evidence="5">The sequence shown here is derived from an EMBL/GenBank/DDBJ whole genome shotgun (WGS) entry which is preliminary data.</text>
</comment>
<reference evidence="5 6" key="1">
    <citation type="submission" date="2023-08" db="EMBL/GenBank/DDBJ databases">
        <title>Annotated Genome Sequence of Vanrija albida AlHP1.</title>
        <authorList>
            <person name="Herzog R."/>
        </authorList>
    </citation>
    <scope>NUCLEOTIDE SEQUENCE [LARGE SCALE GENOMIC DNA]</scope>
    <source>
        <strain evidence="5 6">AlHP1</strain>
    </source>
</reference>
<evidence type="ECO:0000313" key="6">
    <source>
        <dbReference type="Proteomes" id="UP001565368"/>
    </source>
</evidence>
<protein>
    <recommendedName>
        <fullName evidence="4">Calpain catalytic domain-containing protein</fullName>
    </recommendedName>
</protein>
<keyword evidence="1" id="KW-0645">Protease</keyword>
<feature type="domain" description="Calpain catalytic" evidence="4">
    <location>
        <begin position="191"/>
        <end position="506"/>
    </location>
</feature>
<evidence type="ECO:0000259" key="4">
    <source>
        <dbReference type="PROSITE" id="PS50203"/>
    </source>
</evidence>
<name>A0ABR3PYC5_9TREE</name>
<dbReference type="GeneID" id="95987916"/>
<keyword evidence="1" id="KW-0378">Hydrolase</keyword>
<dbReference type="SUPFAM" id="SSF54001">
    <property type="entry name" value="Cysteine proteinases"/>
    <property type="match status" value="1"/>
</dbReference>
<feature type="region of interest" description="Disordered" evidence="2">
    <location>
        <begin position="69"/>
        <end position="119"/>
    </location>
</feature>
<evidence type="ECO:0000313" key="5">
    <source>
        <dbReference type="EMBL" id="KAL1407440.1"/>
    </source>
</evidence>
<dbReference type="PROSITE" id="PS50203">
    <property type="entry name" value="CALPAIN_CAT"/>
    <property type="match status" value="1"/>
</dbReference>
<keyword evidence="1" id="KW-0788">Thiol protease</keyword>
<dbReference type="InterPro" id="IPR001300">
    <property type="entry name" value="Peptidase_C2_calpain_cat"/>
</dbReference>
<dbReference type="EMBL" id="JBBXJM010000005">
    <property type="protein sequence ID" value="KAL1407440.1"/>
    <property type="molecule type" value="Genomic_DNA"/>
</dbReference>
<dbReference type="RefSeq" id="XP_069207384.1">
    <property type="nucleotide sequence ID" value="XM_069355313.1"/>
</dbReference>
<feature type="active site" evidence="1">
    <location>
        <position position="202"/>
    </location>
</feature>
<gene>
    <name evidence="5" type="ORF">Q8F55_006873</name>
</gene>
<feature type="chain" id="PRO_5046263381" description="Calpain catalytic domain-containing protein" evidence="3">
    <location>
        <begin position="21"/>
        <end position="513"/>
    </location>
</feature>
<dbReference type="InterPro" id="IPR038765">
    <property type="entry name" value="Papain-like_cys_pep_sf"/>
</dbReference>
<dbReference type="Proteomes" id="UP001565368">
    <property type="component" value="Unassembled WGS sequence"/>
</dbReference>
<evidence type="ECO:0000256" key="2">
    <source>
        <dbReference type="SAM" id="MobiDB-lite"/>
    </source>
</evidence>
<keyword evidence="3" id="KW-0732">Signal</keyword>
<keyword evidence="6" id="KW-1185">Reference proteome</keyword>
<feature type="active site" evidence="1">
    <location>
        <position position="441"/>
    </location>
</feature>
<feature type="signal peptide" evidence="3">
    <location>
        <begin position="1"/>
        <end position="20"/>
    </location>
</feature>
<accession>A0ABR3PYC5</accession>
<sequence length="513" mass="54127">MRPSALLLALLALLSAPALAAPSPPPVSLAELHRRQSPGAGSLYAYAIVNAHDGGGVIPHRIKVAADGGSGSGNDNVHDIGGNLTAQENGAAPSGTDAAPPPPPPADTALPIAGTNEDAPDVGAPAQQGFSLTDPDYHAAMIAGGSQPSLPVPNTDPTKKCEYKFTNVLGGGGTTQIGELWALEDYVNLVPADVQQGGIGDCGMGAGIMALVTSGYMRYLKRSVIKLFDRPNAGDRTIGFAFKYGGNTDIVIVDDTLPTLSNANSRCWPYLGYQPVNDAGKQAADGSYPPTPIFFMPLFEKAMAKWLDYRDDQRSSTAKDAKGIGYSGLVGVRAENVMAAVLGGTPKSIYRERRGYDTGILFAAFRCLQSATPCVIGTVPIDSISYLGNKDSTGTIIQPNAGSPVVYVGDQTPQNHKSYTIIDFDQINNGRSTLVQLVGNHAYTIDKTRSTDPGNGWAAGRVTLINPWQKNPDYWKDNEGNGVPGTKPEVVLSFRAFSLVINSVHWVEDIPAF</sequence>
<feature type="active site" evidence="1">
    <location>
        <position position="466"/>
    </location>
</feature>
<evidence type="ECO:0000256" key="3">
    <source>
        <dbReference type="SAM" id="SignalP"/>
    </source>
</evidence>
<proteinExistence type="predicted"/>